<protein>
    <submittedName>
        <fullName evidence="1">Putative lipoprotein</fullName>
    </submittedName>
</protein>
<dbReference type="OrthoDB" id="1936497at2"/>
<keyword evidence="1" id="KW-0449">Lipoprotein</keyword>
<dbReference type="RefSeq" id="WP_055263464.1">
    <property type="nucleotide sequence ID" value="NZ_CABIXQ010000002.1"/>
</dbReference>
<reference evidence="1 2" key="1">
    <citation type="submission" date="2015-09" db="EMBL/GenBank/DDBJ databases">
        <authorList>
            <consortium name="Pathogen Informatics"/>
        </authorList>
    </citation>
    <scope>NUCLEOTIDE SEQUENCE [LARGE SCALE GENOMIC DNA]</scope>
    <source>
        <strain evidence="1 2">2789STDY5834856</strain>
    </source>
</reference>
<evidence type="ECO:0000313" key="2">
    <source>
        <dbReference type="Proteomes" id="UP000095594"/>
    </source>
</evidence>
<dbReference type="PROSITE" id="PS51257">
    <property type="entry name" value="PROKAR_LIPOPROTEIN"/>
    <property type="match status" value="1"/>
</dbReference>
<dbReference type="EMBL" id="CYZX01000002">
    <property type="protein sequence ID" value="CUN73878.1"/>
    <property type="molecule type" value="Genomic_DNA"/>
</dbReference>
<evidence type="ECO:0000313" key="1">
    <source>
        <dbReference type="EMBL" id="CUN73878.1"/>
    </source>
</evidence>
<organism evidence="1 2">
    <name type="scientific">Clostridium disporicum</name>
    <dbReference type="NCBI Taxonomy" id="84024"/>
    <lineage>
        <taxon>Bacteria</taxon>
        <taxon>Bacillati</taxon>
        <taxon>Bacillota</taxon>
        <taxon>Clostridia</taxon>
        <taxon>Eubacteriales</taxon>
        <taxon>Clostridiaceae</taxon>
        <taxon>Clostridium</taxon>
    </lineage>
</organism>
<sequence>MKKIISVFALFTIVFALVSCTKEKPSEYTPNKAQLITVENAENIYNQLPEEIKKEIDFDYENINIDKVVLKEEMGNILDKTYINKEVLRLNFIIRNKNIQPNNRIAFATIEDFKYIGDGYVD</sequence>
<dbReference type="AlphaFoldDB" id="A0A173ZF88"/>
<proteinExistence type="predicted"/>
<accession>A0A173ZF88</accession>
<name>A0A173ZF88_9CLOT</name>
<dbReference type="Proteomes" id="UP000095594">
    <property type="component" value="Unassembled WGS sequence"/>
</dbReference>
<gene>
    <name evidence="1" type="ORF">ERS852471_00439</name>
</gene>